<feature type="region of interest" description="Disordered" evidence="1">
    <location>
        <begin position="309"/>
        <end position="346"/>
    </location>
</feature>
<dbReference type="SUPFAM" id="SSF56300">
    <property type="entry name" value="Metallo-dependent phosphatases"/>
    <property type="match status" value="1"/>
</dbReference>
<evidence type="ECO:0000313" key="3">
    <source>
        <dbReference type="EMBL" id="CEM18827.1"/>
    </source>
</evidence>
<dbReference type="Pfam" id="PF00149">
    <property type="entry name" value="Metallophos"/>
    <property type="match status" value="1"/>
</dbReference>
<evidence type="ECO:0000256" key="1">
    <source>
        <dbReference type="SAM" id="MobiDB-lite"/>
    </source>
</evidence>
<dbReference type="InterPro" id="IPR004843">
    <property type="entry name" value="Calcineurin-like_PHP"/>
</dbReference>
<dbReference type="InterPro" id="IPR029052">
    <property type="entry name" value="Metallo-depent_PP-like"/>
</dbReference>
<organism evidence="3">
    <name type="scientific">Chromera velia CCMP2878</name>
    <dbReference type="NCBI Taxonomy" id="1169474"/>
    <lineage>
        <taxon>Eukaryota</taxon>
        <taxon>Sar</taxon>
        <taxon>Alveolata</taxon>
        <taxon>Colpodellida</taxon>
        <taxon>Chromeraceae</taxon>
        <taxon>Chromera</taxon>
    </lineage>
</organism>
<dbReference type="Gene3D" id="3.60.21.10">
    <property type="match status" value="1"/>
</dbReference>
<proteinExistence type="predicted"/>
<accession>A0A0G4FV87</accession>
<dbReference type="GO" id="GO:0016787">
    <property type="term" value="F:hydrolase activity"/>
    <property type="evidence" value="ECO:0007669"/>
    <property type="project" value="InterPro"/>
</dbReference>
<dbReference type="PANTHER" id="PTHR46546:SF4">
    <property type="entry name" value="SHEWANELLA-LIKE PROTEIN PHOSPHATASE 1"/>
    <property type="match status" value="1"/>
</dbReference>
<dbReference type="PANTHER" id="PTHR46546">
    <property type="entry name" value="SHEWANELLA-LIKE PROTEIN PHOSPHATASE 1"/>
    <property type="match status" value="1"/>
</dbReference>
<protein>
    <recommendedName>
        <fullName evidence="2">Calcineurin-like phosphoesterase domain-containing protein</fullName>
    </recommendedName>
</protein>
<reference evidence="3" key="1">
    <citation type="submission" date="2014-11" db="EMBL/GenBank/DDBJ databases">
        <authorList>
            <person name="Otto D Thomas"/>
            <person name="Naeem Raeece"/>
        </authorList>
    </citation>
    <scope>NUCLEOTIDE SEQUENCE</scope>
</reference>
<dbReference type="VEuPathDB" id="CryptoDB:Cvel_18927"/>
<sequence>MGDIHSDGRNAAKILSLAKIVDERGSWNAGDAIVVQLGDVVDRGPDTKVLYAWFRKLRKEAEDAGGRFIQLLGNHEPMQTVGMLDYVHPADTVAYGGAKQRAQAFSETGADGKYIRNLDTAVIINQTLFVHAGLTPKFAQMGLQKVNAESRRVLKEAHANFQNILWDPNGPLWNRHYSMGPAESACAELEETFRILGSGVKRMIVGHTIQEGGQVRTRCDGKLILADTGASRFIQNRPTLVEFFADGSVKELSIRMGPDSRAVLHSRVLSVSDDADELVEVEELLPDEPVDSEMGASFFDGEGDIDLLGALDSEEGGGGGGGRTTEEAEQTGGVCEGRNDDRCLEL</sequence>
<dbReference type="EMBL" id="CDMZ01000658">
    <property type="protein sequence ID" value="CEM18827.1"/>
    <property type="molecule type" value="Genomic_DNA"/>
</dbReference>
<dbReference type="AlphaFoldDB" id="A0A0G4FV87"/>
<gene>
    <name evidence="3" type="ORF">Cvel_18927</name>
</gene>
<feature type="domain" description="Calcineurin-like phosphoesterase" evidence="2">
    <location>
        <begin position="1"/>
        <end position="208"/>
    </location>
</feature>
<dbReference type="PhylomeDB" id="A0A0G4FV87"/>
<feature type="compositionally biased region" description="Basic and acidic residues" evidence="1">
    <location>
        <begin position="337"/>
        <end position="346"/>
    </location>
</feature>
<name>A0A0G4FV87_9ALVE</name>
<evidence type="ECO:0000259" key="2">
    <source>
        <dbReference type="Pfam" id="PF00149"/>
    </source>
</evidence>